<dbReference type="PANTHER" id="PTHR23402">
    <property type="entry name" value="PROTEASE FAMILY C15 PYROGLUTAMYL-PEPTIDASE I-RELATED"/>
    <property type="match status" value="1"/>
</dbReference>
<dbReference type="InterPro" id="IPR016125">
    <property type="entry name" value="Peptidase_C15-like"/>
</dbReference>
<evidence type="ECO:0000313" key="5">
    <source>
        <dbReference type="EMBL" id="AIN97661.1"/>
    </source>
</evidence>
<dbReference type="Proteomes" id="UP000063063">
    <property type="component" value="Chromosome 20"/>
</dbReference>
<sequence>MSTSKADIVVFITGYGPFDTVKVNPSTAIALCVVEDLKRHPDVTEVRYTELHVSATSVAAYFEKVENDIAQIITERGAAKVKILLCHLGVHRDTTGVIRVEVQGYNELFATIPDVDGKVFDHTLIIPEDGTTDVFQESWFGKDGSPQFDDLQRLIEQMNDNIAASWQDTMTSTATKKKLMSADKNDEAMVMPVFQAPRWAISRNAGRYLCNCALYRALRLQEKNTGVVYAIFIHVVDPSCGKTEMEGGPIVAYNPSIMVQAVQVMCFMCGLLSLMIA</sequence>
<dbReference type="AlphaFoldDB" id="A0A088S7X4"/>
<organism evidence="5 6">
    <name type="scientific">Leishmania panamensis</name>
    <dbReference type="NCBI Taxonomy" id="5679"/>
    <lineage>
        <taxon>Eukaryota</taxon>
        <taxon>Discoba</taxon>
        <taxon>Euglenozoa</taxon>
        <taxon>Kinetoplastea</taxon>
        <taxon>Metakinetoplastina</taxon>
        <taxon>Trypanosomatida</taxon>
        <taxon>Trypanosomatidae</taxon>
        <taxon>Leishmaniinae</taxon>
        <taxon>Leishmania</taxon>
        <taxon>Leishmania guyanensis species complex</taxon>
    </lineage>
</organism>
<proteinExistence type="inferred from homology"/>
<evidence type="ECO:0000256" key="2">
    <source>
        <dbReference type="ARBA" id="ARBA00022670"/>
    </source>
</evidence>
<dbReference type="RefSeq" id="XP_010698368.1">
    <property type="nucleotide sequence ID" value="XM_010700066.1"/>
</dbReference>
<evidence type="ECO:0000256" key="1">
    <source>
        <dbReference type="ARBA" id="ARBA00006641"/>
    </source>
</evidence>
<keyword evidence="6" id="KW-1185">Reference proteome</keyword>
<dbReference type="InterPro" id="IPR036440">
    <property type="entry name" value="Peptidase_C15-like_sf"/>
</dbReference>
<protein>
    <submittedName>
        <fullName evidence="5">Pyroglutamyl-peptidase I (PGP), putative</fullName>
    </submittedName>
</protein>
<comment type="similarity">
    <text evidence="1">Belongs to the peptidase C15 family.</text>
</comment>
<gene>
    <name evidence="5" type="primary">PPI</name>
    <name evidence="5" type="ORF">LPMP_201670</name>
</gene>
<dbReference type="GO" id="GO:0008234">
    <property type="term" value="F:cysteine-type peptidase activity"/>
    <property type="evidence" value="ECO:0007669"/>
    <property type="project" value="UniProtKB-KW"/>
</dbReference>
<name>A0A088S7X4_LEIPA</name>
<keyword evidence="4" id="KW-0788">Thiol protease</keyword>
<dbReference type="VEuPathDB" id="TriTrypDB:LPAL13_200022000"/>
<dbReference type="eggNOG" id="ENOG502S999">
    <property type="taxonomic scope" value="Eukaryota"/>
</dbReference>
<keyword evidence="3" id="KW-0378">Hydrolase</keyword>
<evidence type="ECO:0000256" key="4">
    <source>
        <dbReference type="ARBA" id="ARBA00022807"/>
    </source>
</evidence>
<dbReference type="Gene3D" id="3.40.630.20">
    <property type="entry name" value="Peptidase C15, pyroglutamyl peptidase I-like"/>
    <property type="match status" value="1"/>
</dbReference>
<dbReference type="SUPFAM" id="SSF53182">
    <property type="entry name" value="Pyrrolidone carboxyl peptidase (pyroglutamate aminopeptidase)"/>
    <property type="match status" value="1"/>
</dbReference>
<dbReference type="GO" id="GO:0006508">
    <property type="term" value="P:proteolysis"/>
    <property type="evidence" value="ECO:0007669"/>
    <property type="project" value="UniProtKB-KW"/>
</dbReference>
<dbReference type="VEuPathDB" id="TriTrypDB:LPMP_201670"/>
<keyword evidence="2" id="KW-0645">Protease</keyword>
<evidence type="ECO:0000256" key="3">
    <source>
        <dbReference type="ARBA" id="ARBA00022801"/>
    </source>
</evidence>
<dbReference type="OrthoDB" id="407146at2759"/>
<dbReference type="KEGG" id="lpan:LPMP_201670"/>
<dbReference type="GeneID" id="22574376"/>
<dbReference type="EMBL" id="CP009389">
    <property type="protein sequence ID" value="AIN97661.1"/>
    <property type="molecule type" value="Genomic_DNA"/>
</dbReference>
<dbReference type="PANTHER" id="PTHR23402:SF1">
    <property type="entry name" value="PYROGLUTAMYL-PEPTIDASE I"/>
    <property type="match status" value="1"/>
</dbReference>
<reference evidence="5 6" key="1">
    <citation type="journal article" date="2015" name="Sci. Rep.">
        <title>The genome of Leishmania panamensis: insights into genomics of the L. (Viannia) subgenus.</title>
        <authorList>
            <person name="Llanes A."/>
            <person name="Restrepo C.M."/>
            <person name="Vecchio G.D."/>
            <person name="Anguizola F.J."/>
            <person name="Lleonart R."/>
        </authorList>
    </citation>
    <scope>NUCLEOTIDE SEQUENCE [LARGE SCALE GENOMIC DNA]</scope>
    <source>
        <strain evidence="5 6">MHOM/PA/94/PSC-1</strain>
    </source>
</reference>
<evidence type="ECO:0000313" key="6">
    <source>
        <dbReference type="Proteomes" id="UP000063063"/>
    </source>
</evidence>
<accession>A0A088S7X4</accession>